<accession>A0A7X2ZW07</accession>
<organism evidence="1 2">
    <name type="scientific">Zobellia amurskyensis</name>
    <dbReference type="NCBI Taxonomy" id="248905"/>
    <lineage>
        <taxon>Bacteria</taxon>
        <taxon>Pseudomonadati</taxon>
        <taxon>Bacteroidota</taxon>
        <taxon>Flavobacteriia</taxon>
        <taxon>Flavobacteriales</taxon>
        <taxon>Flavobacteriaceae</taxon>
        <taxon>Zobellia</taxon>
    </lineage>
</organism>
<dbReference type="RefSeq" id="WP_155600699.1">
    <property type="nucleotide sequence ID" value="NZ_RCNR01000039.1"/>
</dbReference>
<gene>
    <name evidence="1" type="ORF">D9O36_16260</name>
</gene>
<dbReference type="Pfam" id="PF13618">
    <property type="entry name" value="Gluconate_2-dh3"/>
    <property type="match status" value="1"/>
</dbReference>
<dbReference type="OrthoDB" id="6385145at2"/>
<keyword evidence="2" id="KW-1185">Reference proteome</keyword>
<dbReference type="Proteomes" id="UP000540519">
    <property type="component" value="Unassembled WGS sequence"/>
</dbReference>
<comment type="caution">
    <text evidence="1">The sequence shown here is derived from an EMBL/GenBank/DDBJ whole genome shotgun (WGS) entry which is preliminary data.</text>
</comment>
<evidence type="ECO:0000313" key="2">
    <source>
        <dbReference type="Proteomes" id="UP000540519"/>
    </source>
</evidence>
<evidence type="ECO:0000313" key="1">
    <source>
        <dbReference type="EMBL" id="MUH37407.1"/>
    </source>
</evidence>
<dbReference type="PROSITE" id="PS51257">
    <property type="entry name" value="PROKAR_LIPOPROTEIN"/>
    <property type="match status" value="1"/>
</dbReference>
<protein>
    <submittedName>
        <fullName evidence="1">Gluconate 2-dehydrogenase subunit 3 family protein</fullName>
    </submittedName>
</protein>
<proteinExistence type="predicted"/>
<dbReference type="InterPro" id="IPR027056">
    <property type="entry name" value="Gluconate_2DH_su3"/>
</dbReference>
<sequence>MERRKALKNIGLSLGSLTMSSAVVTLIQSCTQEKKVSWNPVFFSPDEADIVSKTLEVMIPKTPDVPGATDLNLAQFIDVYLDVIPTEKEKTAFKAGVEQYLSTTLEKSGKNVSTDLTEGDIEKRVAHYFKADAENKKKWNMEVAASEKEGAQLPSDDAVNFFVLNSLRNRGIEAFKVSKIIGEEVLAYDPIPGVQKGCVDLQEVSGGRAWSL</sequence>
<name>A0A7X2ZW07_9FLAO</name>
<dbReference type="AlphaFoldDB" id="A0A7X2ZW07"/>
<reference evidence="1 2" key="1">
    <citation type="journal article" date="2019" name="Mar. Drugs">
        <title>Comparative Genomics and CAZyme Genome Repertoires of Marine Zobellia amurskyensis KMM 3526(T) and Zobellia laminariae KMM 3676(T).</title>
        <authorList>
            <person name="Chernysheva N."/>
            <person name="Bystritskaya E."/>
            <person name="Stenkova A."/>
            <person name="Golovkin I."/>
            <person name="Nedashkovskaya O."/>
            <person name="Isaeva M."/>
        </authorList>
    </citation>
    <scope>NUCLEOTIDE SEQUENCE [LARGE SCALE GENOMIC DNA]</scope>
    <source>
        <strain evidence="1 2">KMM 3526</strain>
    </source>
</reference>
<dbReference type="EMBL" id="RCNR01000039">
    <property type="protein sequence ID" value="MUH37407.1"/>
    <property type="molecule type" value="Genomic_DNA"/>
</dbReference>